<dbReference type="GO" id="GO:0003899">
    <property type="term" value="F:DNA-directed RNA polymerase activity"/>
    <property type="evidence" value="ECO:0007669"/>
    <property type="project" value="UniProtKB-UniRule"/>
</dbReference>
<evidence type="ECO:0000313" key="7">
    <source>
        <dbReference type="Proteomes" id="UP001145050"/>
    </source>
</evidence>
<dbReference type="Proteomes" id="UP001145050">
    <property type="component" value="Unassembled WGS sequence"/>
</dbReference>
<reference evidence="6" key="1">
    <citation type="submission" date="2022-06" db="EMBL/GenBank/DDBJ databases">
        <title>Aquibacillus sp. a new bacterium isolated from soil saline samples.</title>
        <authorList>
            <person name="Galisteo C."/>
            <person name="De La Haba R."/>
            <person name="Sanchez-Porro C."/>
            <person name="Ventosa A."/>
        </authorList>
    </citation>
    <scope>NUCLEOTIDE SEQUENCE</scope>
    <source>
        <strain evidence="6">3ASR75-11</strain>
    </source>
</reference>
<comment type="catalytic activity">
    <reaction evidence="5">
        <text>RNA(n) + a ribonucleoside 5'-triphosphate = RNA(n+1) + diphosphate</text>
        <dbReference type="Rhea" id="RHEA:21248"/>
        <dbReference type="Rhea" id="RHEA-COMP:14527"/>
        <dbReference type="Rhea" id="RHEA-COMP:17342"/>
        <dbReference type="ChEBI" id="CHEBI:33019"/>
        <dbReference type="ChEBI" id="CHEBI:61557"/>
        <dbReference type="ChEBI" id="CHEBI:140395"/>
        <dbReference type="EC" id="2.7.7.6"/>
    </reaction>
</comment>
<evidence type="ECO:0000256" key="3">
    <source>
        <dbReference type="ARBA" id="ARBA00022695"/>
    </source>
</evidence>
<comment type="caution">
    <text evidence="6">The sequence shown here is derived from an EMBL/GenBank/DDBJ whole genome shotgun (WGS) entry which is preliminary data.</text>
</comment>
<dbReference type="InterPro" id="IPR009907">
    <property type="entry name" value="RpoY"/>
</dbReference>
<comment type="subunit">
    <text evidence="5">RNAP is composed of a core of 2 alpha, a beta and a beta' subunit. The core is associated with a delta subunit, and at least one of epsilon or omega. When a sigma factor is associated with the core the holoenzyme is formed, which can initiate transcription.</text>
</comment>
<comment type="similarity">
    <text evidence="5">Belongs to the RNA polymerase subunit epsilon family.</text>
</comment>
<comment type="function">
    <text evidence="5">A non-essential component of RNA polymerase (RNAP).</text>
</comment>
<dbReference type="RefSeq" id="WP_272435503.1">
    <property type="nucleotide sequence ID" value="NZ_JAMQKB010000002.1"/>
</dbReference>
<name>A0A9X3WUX1_9BACI</name>
<evidence type="ECO:0000313" key="6">
    <source>
        <dbReference type="EMBL" id="MDC3423754.1"/>
    </source>
</evidence>
<evidence type="ECO:0000256" key="2">
    <source>
        <dbReference type="ARBA" id="ARBA00022679"/>
    </source>
</evidence>
<accession>A0A9X3WUX1</accession>
<dbReference type="HAMAP" id="MF_01553">
    <property type="entry name" value="RNApol_bact_RpoY"/>
    <property type="match status" value="1"/>
</dbReference>
<evidence type="ECO:0000256" key="4">
    <source>
        <dbReference type="ARBA" id="ARBA00023163"/>
    </source>
</evidence>
<organism evidence="6 7">
    <name type="scientific">Terrihalobacillus insolitus</name>
    <dbReference type="NCBI Taxonomy" id="2950438"/>
    <lineage>
        <taxon>Bacteria</taxon>
        <taxon>Bacillati</taxon>
        <taxon>Bacillota</taxon>
        <taxon>Bacilli</taxon>
        <taxon>Bacillales</taxon>
        <taxon>Bacillaceae</taxon>
        <taxon>Terrihalobacillus</taxon>
    </lineage>
</organism>
<dbReference type="Pfam" id="PF07288">
    <property type="entry name" value="RpoY"/>
    <property type="match status" value="1"/>
</dbReference>
<keyword evidence="4 5" id="KW-0804">Transcription</keyword>
<evidence type="ECO:0000256" key="5">
    <source>
        <dbReference type="HAMAP-Rule" id="MF_01553"/>
    </source>
</evidence>
<proteinExistence type="inferred from homology"/>
<dbReference type="EC" id="2.7.7.6" evidence="5"/>
<gene>
    <name evidence="5" type="primary">rpoY</name>
    <name evidence="6" type="ORF">NC797_04430</name>
</gene>
<sequence length="70" mass="8362">MIFKVMYQELPNEIPVRERTKSLYFEAQSQREVRQKLSDRSINIEFIQQLDDAHLAYEKNSPNFKVENAS</sequence>
<evidence type="ECO:0000256" key="1">
    <source>
        <dbReference type="ARBA" id="ARBA00022478"/>
    </source>
</evidence>
<keyword evidence="7" id="KW-1185">Reference proteome</keyword>
<dbReference type="GO" id="GO:0006351">
    <property type="term" value="P:DNA-templated transcription"/>
    <property type="evidence" value="ECO:0007669"/>
    <property type="project" value="UniProtKB-UniRule"/>
</dbReference>
<keyword evidence="2 5" id="KW-0808">Transferase</keyword>
<keyword evidence="1 5" id="KW-0240">DNA-directed RNA polymerase</keyword>
<dbReference type="Gene3D" id="3.10.20.730">
    <property type="entry name" value="RNAP, epsilon subunit-like"/>
    <property type="match status" value="1"/>
</dbReference>
<protein>
    <recommendedName>
        <fullName evidence="5">DNA-directed RNA polymerase subunit epsilon</fullName>
        <shortName evidence="5">RNAP epsilon subunit</shortName>
        <ecNumber evidence="5">2.7.7.6</ecNumber>
    </recommendedName>
    <alternativeName>
        <fullName evidence="5">RNA polymerase epsilon subunit</fullName>
    </alternativeName>
    <alternativeName>
        <fullName evidence="5">Transcriptase subunit epsilon</fullName>
    </alternativeName>
</protein>
<dbReference type="AlphaFoldDB" id="A0A9X3WUX1"/>
<dbReference type="GO" id="GO:0003677">
    <property type="term" value="F:DNA binding"/>
    <property type="evidence" value="ECO:0007669"/>
    <property type="project" value="UniProtKB-UniRule"/>
</dbReference>
<dbReference type="NCBIfam" id="NF010188">
    <property type="entry name" value="PRK13667.1"/>
    <property type="match status" value="1"/>
</dbReference>
<dbReference type="EMBL" id="JAMQKB010000002">
    <property type="protein sequence ID" value="MDC3423754.1"/>
    <property type="molecule type" value="Genomic_DNA"/>
</dbReference>
<dbReference type="GO" id="GO:0000428">
    <property type="term" value="C:DNA-directed RNA polymerase complex"/>
    <property type="evidence" value="ECO:0007669"/>
    <property type="project" value="UniProtKB-KW"/>
</dbReference>
<keyword evidence="3 5" id="KW-0548">Nucleotidyltransferase</keyword>